<name>X6MRQ2_RETFI</name>
<accession>X6MRQ2</accession>
<feature type="compositionally biased region" description="Basic residues" evidence="1">
    <location>
        <begin position="497"/>
        <end position="510"/>
    </location>
</feature>
<keyword evidence="3" id="KW-1185">Reference proteome</keyword>
<organism evidence="2 3">
    <name type="scientific">Reticulomyxa filosa</name>
    <dbReference type="NCBI Taxonomy" id="46433"/>
    <lineage>
        <taxon>Eukaryota</taxon>
        <taxon>Sar</taxon>
        <taxon>Rhizaria</taxon>
        <taxon>Retaria</taxon>
        <taxon>Foraminifera</taxon>
        <taxon>Monothalamids</taxon>
        <taxon>Reticulomyxidae</taxon>
        <taxon>Reticulomyxa</taxon>
    </lineage>
</organism>
<evidence type="ECO:0000313" key="3">
    <source>
        <dbReference type="Proteomes" id="UP000023152"/>
    </source>
</evidence>
<dbReference type="EMBL" id="ASPP01018542">
    <property type="protein sequence ID" value="ETO16132.1"/>
    <property type="molecule type" value="Genomic_DNA"/>
</dbReference>
<dbReference type="SUPFAM" id="SSF47473">
    <property type="entry name" value="EF-hand"/>
    <property type="match status" value="1"/>
</dbReference>
<dbReference type="InterPro" id="IPR011992">
    <property type="entry name" value="EF-hand-dom_pair"/>
</dbReference>
<feature type="region of interest" description="Disordered" evidence="1">
    <location>
        <begin position="738"/>
        <end position="778"/>
    </location>
</feature>
<feature type="compositionally biased region" description="Basic and acidic residues" evidence="1">
    <location>
        <begin position="565"/>
        <end position="575"/>
    </location>
</feature>
<proteinExistence type="predicted"/>
<gene>
    <name evidence="2" type="ORF">RFI_21226</name>
</gene>
<reference evidence="2 3" key="1">
    <citation type="journal article" date="2013" name="Curr. Biol.">
        <title>The Genome of the Foraminiferan Reticulomyxa filosa.</title>
        <authorList>
            <person name="Glockner G."/>
            <person name="Hulsmann N."/>
            <person name="Schleicher M."/>
            <person name="Noegel A.A."/>
            <person name="Eichinger L."/>
            <person name="Gallinger C."/>
            <person name="Pawlowski J."/>
            <person name="Sierra R."/>
            <person name="Euteneuer U."/>
            <person name="Pillet L."/>
            <person name="Moustafa A."/>
            <person name="Platzer M."/>
            <person name="Groth M."/>
            <person name="Szafranski K."/>
            <person name="Schliwa M."/>
        </authorList>
    </citation>
    <scope>NUCLEOTIDE SEQUENCE [LARGE SCALE GENOMIC DNA]</scope>
</reference>
<feature type="region of interest" description="Disordered" evidence="1">
    <location>
        <begin position="808"/>
        <end position="849"/>
    </location>
</feature>
<evidence type="ECO:0000256" key="1">
    <source>
        <dbReference type="SAM" id="MobiDB-lite"/>
    </source>
</evidence>
<feature type="compositionally biased region" description="Basic and acidic residues" evidence="1">
    <location>
        <begin position="519"/>
        <end position="535"/>
    </location>
</feature>
<sequence length="1035" mass="116841">MYSTLPKKKKKKKEKSNELITLLEQLEKCLPKEPKKKEQWNNCEQSKEIDVVLLNSSQICAVMKNAIDRLKELWRHFDFKKDLFEFWIGLFPPTEMHFDSVEWTPFVETVTTKYGKLESFDKQAIIQNLSENNCSVLSLRVFDLLSKRFSTVENLINHIVQITQKNLSANSVSTIPVLETRVRWNSEFKKKWQQTRSMTMYDEPMQMDVHHNASSSTIQHSRSQSRSQLRKITAYDSMTNGNTTNVVLDNEREEWMRTLTILQQQVQTLQVQNYQLNRACKEYACGKELDKRQIDHLFYVVNCYELSEKSIPIVAGRCHALQQTIQNKATEENSVETIHNELTQNHKTLENALEQYHALVSQNLAHPVESLSAAFEQIKHCLHTFDQTIQSNAQTQNNWSTLFKQCCSELGGIAQHLKSTVKSITTLSMLPMQIISTPPANDSFVQRDRASVVVEHTNHSHNSNDDTQTQSQVHVNVNMDKIDSEKPMLAAMIRSQTKAKSKEKAKHHHLGSGQIPRARTIDSDHGTESTTKEGVHVGADNDGTHTNSAQSAAGESTNRRHSIHTAKEYRKEHYPELANEESEEDGGDDGDIVETSTVHMMDDNRFLSTTADSEADTPRRANASVAIPSTDNAGDEATPKEATETQVAASTTVQHYQVDSPRSVRSGDDGTRAKLPIETTKKHNRVKTTGNLFRERMHQFGNAESEEEDAISTLSGVPPYNNEDGLDMVEEHENEAIGKDADTSPISPIDPRMPPSQHTQATGNTLTKANLNNNTSPITPLHLKSRSYRFPSSQSVFSVVDFSSLPLPSSDSIAGDDEEQDYQNLDEPDDDDDNEYPARSSQANKRGSVIKETTTLKKLRERLNEAFVAVDILGEGTVDIANFCTAMMDLGLYDFDFSNGQDIFDVLDKNGMQSIPITEAIDALVLSTEHAPVNTLRVKIMEMLGLHDNEPPEEPVAAEDQKVEKVPKKKKKPRNNESRFDVLSEFFCFCVALYRDAMEELRYVAPEKDKTPLSPVYKGAQVVQKLDLNEIQNKN</sequence>
<comment type="caution">
    <text evidence="2">The sequence shown here is derived from an EMBL/GenBank/DDBJ whole genome shotgun (WGS) entry which is preliminary data.</text>
</comment>
<dbReference type="Proteomes" id="UP000023152">
    <property type="component" value="Unassembled WGS sequence"/>
</dbReference>
<protein>
    <recommendedName>
        <fullName evidence="4">EF-hand domain-containing protein</fullName>
    </recommendedName>
</protein>
<feature type="region of interest" description="Disordered" evidence="1">
    <location>
        <begin position="948"/>
        <end position="974"/>
    </location>
</feature>
<feature type="compositionally biased region" description="Polar residues" evidence="1">
    <location>
        <begin position="644"/>
        <end position="657"/>
    </location>
</feature>
<feature type="region of interest" description="Disordered" evidence="1">
    <location>
        <begin position="494"/>
        <end position="672"/>
    </location>
</feature>
<feature type="compositionally biased region" description="Polar residues" evidence="1">
    <location>
        <begin position="544"/>
        <end position="556"/>
    </location>
</feature>
<dbReference type="AlphaFoldDB" id="X6MRQ2"/>
<evidence type="ECO:0000313" key="2">
    <source>
        <dbReference type="EMBL" id="ETO16132.1"/>
    </source>
</evidence>
<feature type="compositionally biased region" description="Acidic residues" evidence="1">
    <location>
        <begin position="578"/>
        <end position="592"/>
    </location>
</feature>
<feature type="compositionally biased region" description="Acidic residues" evidence="1">
    <location>
        <begin position="814"/>
        <end position="835"/>
    </location>
</feature>
<feature type="compositionally biased region" description="Low complexity" evidence="1">
    <location>
        <begin position="761"/>
        <end position="775"/>
    </location>
</feature>
<evidence type="ECO:0008006" key="4">
    <source>
        <dbReference type="Google" id="ProtNLM"/>
    </source>
</evidence>